<keyword evidence="3" id="KW-1185">Reference proteome</keyword>
<feature type="transmembrane region" description="Helical" evidence="1">
    <location>
        <begin position="145"/>
        <end position="169"/>
    </location>
</feature>
<keyword evidence="1" id="KW-0472">Membrane</keyword>
<accession>A0A0D0C0W3</accession>
<organism evidence="2 3">
    <name type="scientific">Collybiopsis luxurians FD-317 M1</name>
    <dbReference type="NCBI Taxonomy" id="944289"/>
    <lineage>
        <taxon>Eukaryota</taxon>
        <taxon>Fungi</taxon>
        <taxon>Dikarya</taxon>
        <taxon>Basidiomycota</taxon>
        <taxon>Agaricomycotina</taxon>
        <taxon>Agaricomycetes</taxon>
        <taxon>Agaricomycetidae</taxon>
        <taxon>Agaricales</taxon>
        <taxon>Marasmiineae</taxon>
        <taxon>Omphalotaceae</taxon>
        <taxon>Collybiopsis</taxon>
        <taxon>Collybiopsis luxurians</taxon>
    </lineage>
</organism>
<dbReference type="AlphaFoldDB" id="A0A0D0C0W3"/>
<dbReference type="Proteomes" id="UP000053593">
    <property type="component" value="Unassembled WGS sequence"/>
</dbReference>
<keyword evidence="1" id="KW-0812">Transmembrane</keyword>
<dbReference type="HOGENOM" id="CLU_918474_0_0_1"/>
<gene>
    <name evidence="2" type="ORF">GYMLUDRAFT_62268</name>
</gene>
<evidence type="ECO:0000256" key="1">
    <source>
        <dbReference type="SAM" id="Phobius"/>
    </source>
</evidence>
<keyword evidence="1" id="KW-1133">Transmembrane helix</keyword>
<dbReference type="CDD" id="cd12087">
    <property type="entry name" value="TM_EGFR-like"/>
    <property type="match status" value="1"/>
</dbReference>
<evidence type="ECO:0000313" key="2">
    <source>
        <dbReference type="EMBL" id="KIK55989.1"/>
    </source>
</evidence>
<name>A0A0D0C0W3_9AGAR</name>
<reference evidence="2 3" key="1">
    <citation type="submission" date="2014-04" db="EMBL/GenBank/DDBJ databases">
        <title>Evolutionary Origins and Diversification of the Mycorrhizal Mutualists.</title>
        <authorList>
            <consortium name="DOE Joint Genome Institute"/>
            <consortium name="Mycorrhizal Genomics Consortium"/>
            <person name="Kohler A."/>
            <person name="Kuo A."/>
            <person name="Nagy L.G."/>
            <person name="Floudas D."/>
            <person name="Copeland A."/>
            <person name="Barry K.W."/>
            <person name="Cichocki N."/>
            <person name="Veneault-Fourrey C."/>
            <person name="LaButti K."/>
            <person name="Lindquist E.A."/>
            <person name="Lipzen A."/>
            <person name="Lundell T."/>
            <person name="Morin E."/>
            <person name="Murat C."/>
            <person name="Riley R."/>
            <person name="Ohm R."/>
            <person name="Sun H."/>
            <person name="Tunlid A."/>
            <person name="Henrissat B."/>
            <person name="Grigoriev I.V."/>
            <person name="Hibbett D.S."/>
            <person name="Martin F."/>
        </authorList>
    </citation>
    <scope>NUCLEOTIDE SEQUENCE [LARGE SCALE GENOMIC DNA]</scope>
    <source>
        <strain evidence="2 3">FD-317 M1</strain>
    </source>
</reference>
<evidence type="ECO:0000313" key="3">
    <source>
        <dbReference type="Proteomes" id="UP000053593"/>
    </source>
</evidence>
<protein>
    <submittedName>
        <fullName evidence="2">Unplaced genomic scaffold GYMLUscaffold_53, whole genome shotgun sequence</fullName>
    </submittedName>
</protein>
<sequence>MLTAPTPFFTPFTPTPVSLIPFNSDSIEHSVLQNPFTSTPTISQTASTGFTLPTTSIALITTVTSAFTSSSTGTSDSNSPAATLSTGISGFITVSSGGTSEALGLAKSSDFTVILSTTAPSHTQSSLATQSSVATSAHEKAPVSAVIAGSVIGAAAVLAIATLTAFFLFRRRQEQARRKEALTPWIEPSDIRSETNSNVGRTKGALPFAFSYHDLPSMHNTETVVSPVTVSSDVDSDRILQPITARLEFLQNGMAWVVEFLQNRMAWVTERMLQHEGHRDYSGDSTTEKSDVPPPAYVFEQDL</sequence>
<proteinExistence type="predicted"/>
<dbReference type="EMBL" id="KN834801">
    <property type="protein sequence ID" value="KIK55989.1"/>
    <property type="molecule type" value="Genomic_DNA"/>
</dbReference>